<dbReference type="OrthoDB" id="1291727at2759"/>
<proteinExistence type="predicted"/>
<dbReference type="Proteomes" id="UP000189701">
    <property type="component" value="Unplaced"/>
</dbReference>
<evidence type="ECO:0000259" key="1">
    <source>
        <dbReference type="Pfam" id="PF14244"/>
    </source>
</evidence>
<dbReference type="RefSeq" id="XP_009794192.1">
    <property type="nucleotide sequence ID" value="XM_009795890.1"/>
</dbReference>
<keyword evidence="2" id="KW-1185">Reference proteome</keyword>
<dbReference type="eggNOG" id="KOG0017">
    <property type="taxonomic scope" value="Eukaryota"/>
</dbReference>
<feature type="domain" description="Retrotransposon Copia-like N-terminal" evidence="1">
    <location>
        <begin position="33"/>
        <end position="78"/>
    </location>
</feature>
<protein>
    <submittedName>
        <fullName evidence="3">Uncharacterized protein LOC104240990</fullName>
    </submittedName>
</protein>
<evidence type="ECO:0000313" key="2">
    <source>
        <dbReference type="Proteomes" id="UP000189701"/>
    </source>
</evidence>
<name>A0A1U7XQ31_NICSY</name>
<reference evidence="2" key="1">
    <citation type="journal article" date="2013" name="Genome Biol.">
        <title>Reference genomes and transcriptomes of Nicotiana sylvestris and Nicotiana tomentosiformis.</title>
        <authorList>
            <person name="Sierro N."/>
            <person name="Battey J.N."/>
            <person name="Ouadi S."/>
            <person name="Bovet L."/>
            <person name="Goepfert S."/>
            <person name="Bakaher N."/>
            <person name="Peitsch M.C."/>
            <person name="Ivanov N.V."/>
        </authorList>
    </citation>
    <scope>NUCLEOTIDE SEQUENCE [LARGE SCALE GENOMIC DNA]</scope>
</reference>
<dbReference type="PANTHER" id="PTHR37610:SF6">
    <property type="entry name" value="GAG-POLYPEPTIDE OF LTR COPIA-TYPE-RELATED"/>
    <property type="match status" value="1"/>
</dbReference>
<reference evidence="3" key="2">
    <citation type="submission" date="2025-08" db="UniProtKB">
        <authorList>
            <consortium name="RefSeq"/>
        </authorList>
    </citation>
    <scope>IDENTIFICATION</scope>
    <source>
        <tissue evidence="3">Leaf</tissue>
    </source>
</reference>
<accession>A0A1U7XQ31</accession>
<gene>
    <name evidence="3" type="primary">LOC104240990</name>
</gene>
<sequence length="136" mass="15556">MVESDTENIFSDPKMAETLAEKIDACHLYFLNNSDSPGMNLININFDGTSYANWRRGILISLSAKNKLGFINGTYTMPTDPLMQDQWRRCNDMVIAWLLNSLSKDIAESVIYSQTTEELWNELEQRYGKADGTKLF</sequence>
<organism evidence="2 3">
    <name type="scientific">Nicotiana sylvestris</name>
    <name type="common">Wood tobacco</name>
    <name type="synonym">South American tobacco</name>
    <dbReference type="NCBI Taxonomy" id="4096"/>
    <lineage>
        <taxon>Eukaryota</taxon>
        <taxon>Viridiplantae</taxon>
        <taxon>Streptophyta</taxon>
        <taxon>Embryophyta</taxon>
        <taxon>Tracheophyta</taxon>
        <taxon>Spermatophyta</taxon>
        <taxon>Magnoliopsida</taxon>
        <taxon>eudicotyledons</taxon>
        <taxon>Gunneridae</taxon>
        <taxon>Pentapetalae</taxon>
        <taxon>asterids</taxon>
        <taxon>lamiids</taxon>
        <taxon>Solanales</taxon>
        <taxon>Solanaceae</taxon>
        <taxon>Nicotianoideae</taxon>
        <taxon>Nicotianeae</taxon>
        <taxon>Nicotiana</taxon>
    </lineage>
</organism>
<evidence type="ECO:0000313" key="3">
    <source>
        <dbReference type="RefSeq" id="XP_009794192.1"/>
    </source>
</evidence>
<dbReference type="AlphaFoldDB" id="A0A1U7XQ31"/>
<dbReference type="InterPro" id="IPR029472">
    <property type="entry name" value="Copia-like_N"/>
</dbReference>
<dbReference type="PANTHER" id="PTHR37610">
    <property type="entry name" value="CCHC-TYPE DOMAIN-CONTAINING PROTEIN"/>
    <property type="match status" value="1"/>
</dbReference>
<dbReference type="Pfam" id="PF14244">
    <property type="entry name" value="Retrotran_gag_3"/>
    <property type="match status" value="1"/>
</dbReference>